<dbReference type="PROSITE" id="PS00430">
    <property type="entry name" value="TONB_DEPENDENT_REC_1"/>
    <property type="match status" value="1"/>
</dbReference>
<dbReference type="InterPro" id="IPR014567">
    <property type="entry name" value="UCP031900"/>
</dbReference>
<dbReference type="Proteomes" id="UP001156140">
    <property type="component" value="Unassembled WGS sequence"/>
</dbReference>
<dbReference type="RefSeq" id="WP_281737375.1">
    <property type="nucleotide sequence ID" value="NZ_JAKETQ010000005.1"/>
</dbReference>
<evidence type="ECO:0000259" key="2">
    <source>
        <dbReference type="Pfam" id="PF13449"/>
    </source>
</evidence>
<dbReference type="PIRSF" id="PIRSF031900">
    <property type="entry name" value="UCP031900"/>
    <property type="match status" value="1"/>
</dbReference>
<gene>
    <name evidence="3" type="ORF">ML536_22025</name>
</gene>
<keyword evidence="4" id="KW-1185">Reference proteome</keyword>
<evidence type="ECO:0000313" key="4">
    <source>
        <dbReference type="Proteomes" id="UP001156140"/>
    </source>
</evidence>
<keyword evidence="1" id="KW-0732">Signal</keyword>
<feature type="signal peptide" evidence="1">
    <location>
        <begin position="1"/>
        <end position="24"/>
    </location>
</feature>
<reference evidence="3" key="1">
    <citation type="submission" date="2022-03" db="EMBL/GenBank/DDBJ databases">
        <title>The complete genome sequence of a Methyloterrigena soli.</title>
        <authorList>
            <person name="Zi Z."/>
        </authorList>
    </citation>
    <scope>NUCLEOTIDE SEQUENCE</scope>
    <source>
        <strain evidence="3">M48</strain>
    </source>
</reference>
<name>A0AA41UIN8_9HYPH</name>
<dbReference type="AlphaFoldDB" id="A0AA41UIN8"/>
<proteinExistence type="predicted"/>
<feature type="domain" description="Phytase-like" evidence="2">
    <location>
        <begin position="68"/>
        <end position="323"/>
    </location>
</feature>
<sequence length="339" mass="35650">MALTARHALRAMIIALALVGPAAAQSSGDDTVVVTASPITKFKGAAIGERVDGLVWRGGLNLSSPSDQFGGLSSLGFVSDDGRVVMITDRGNFVSGQLLYDDATRPLSLVGVRIAAMKNSKGEELPRAYARDAEGMDVLTRDGVPVAVRVSFENLTRVADFALTDGIPGGPGRIVEIPQWLSDLRNNKSLESVCVAPPASPIAGSTLLIVEGTETYGVNHAATLLGKSDKGGLQLTPAPNVSPTDCAFLPNGDLLVLERGTALLSFLMQLRLIPANEVKPGAIMEGRVLLSASGGDIDNMEGVAVHQAPDGETRITIISDNNFNGWERNLLLEFALPKE</sequence>
<organism evidence="3 4">
    <name type="scientific">Paradevosia shaoguanensis</name>
    <dbReference type="NCBI Taxonomy" id="1335043"/>
    <lineage>
        <taxon>Bacteria</taxon>
        <taxon>Pseudomonadati</taxon>
        <taxon>Pseudomonadota</taxon>
        <taxon>Alphaproteobacteria</taxon>
        <taxon>Hyphomicrobiales</taxon>
        <taxon>Devosiaceae</taxon>
        <taxon>Paradevosia</taxon>
    </lineage>
</organism>
<dbReference type="EMBL" id="JALAZD010000005">
    <property type="protein sequence ID" value="MCI0129521.1"/>
    <property type="molecule type" value="Genomic_DNA"/>
</dbReference>
<evidence type="ECO:0000313" key="3">
    <source>
        <dbReference type="EMBL" id="MCI0129521.1"/>
    </source>
</evidence>
<comment type="caution">
    <text evidence="3">The sequence shown here is derived from an EMBL/GenBank/DDBJ whole genome shotgun (WGS) entry which is preliminary data.</text>
</comment>
<feature type="chain" id="PRO_5041467045" evidence="1">
    <location>
        <begin position="25"/>
        <end position="339"/>
    </location>
</feature>
<accession>A0AA41UIN8</accession>
<protein>
    <submittedName>
        <fullName evidence="3">Esterase-like activity of phytase family protein</fullName>
    </submittedName>
</protein>
<dbReference type="InterPro" id="IPR010916">
    <property type="entry name" value="TonB_box_CS"/>
</dbReference>
<dbReference type="Pfam" id="PF13449">
    <property type="entry name" value="Phytase-like"/>
    <property type="match status" value="1"/>
</dbReference>
<dbReference type="InterPro" id="IPR027372">
    <property type="entry name" value="Phytase-like_dom"/>
</dbReference>
<evidence type="ECO:0000256" key="1">
    <source>
        <dbReference type="SAM" id="SignalP"/>
    </source>
</evidence>